<dbReference type="GO" id="GO:0005524">
    <property type="term" value="F:ATP binding"/>
    <property type="evidence" value="ECO:0007669"/>
    <property type="project" value="UniProtKB-KW"/>
</dbReference>
<dbReference type="PANTHER" id="PTHR32071">
    <property type="entry name" value="TRANSCRIPTIONAL REGULATORY PROTEIN"/>
    <property type="match status" value="1"/>
</dbReference>
<dbReference type="Pfam" id="PF25601">
    <property type="entry name" value="AAA_lid_14"/>
    <property type="match status" value="1"/>
</dbReference>
<keyword evidence="8" id="KW-1185">Reference proteome</keyword>
<evidence type="ECO:0000313" key="7">
    <source>
        <dbReference type="EMBL" id="BBO72462.1"/>
    </source>
</evidence>
<dbReference type="InterPro" id="IPR029016">
    <property type="entry name" value="GAF-like_dom_sf"/>
</dbReference>
<evidence type="ECO:0000256" key="1">
    <source>
        <dbReference type="ARBA" id="ARBA00022741"/>
    </source>
</evidence>
<dbReference type="RefSeq" id="WP_155320156.1">
    <property type="nucleotide sequence ID" value="NZ_AP021874.1"/>
</dbReference>
<dbReference type="SMART" id="SM00382">
    <property type="entry name" value="AAA"/>
    <property type="match status" value="1"/>
</dbReference>
<keyword evidence="4" id="KW-0238">DNA-binding</keyword>
<dbReference type="SUPFAM" id="SSF55781">
    <property type="entry name" value="GAF domain-like"/>
    <property type="match status" value="1"/>
</dbReference>
<dbReference type="Gene3D" id="1.10.8.60">
    <property type="match status" value="1"/>
</dbReference>
<dbReference type="OrthoDB" id="9763792at2"/>
<dbReference type="AlphaFoldDB" id="A0A5K7YRM5"/>
<dbReference type="InterPro" id="IPR002078">
    <property type="entry name" value="Sigma_54_int"/>
</dbReference>
<dbReference type="InterPro" id="IPR002197">
    <property type="entry name" value="HTH_Fis"/>
</dbReference>
<dbReference type="GO" id="GO:0006355">
    <property type="term" value="P:regulation of DNA-templated transcription"/>
    <property type="evidence" value="ECO:0007669"/>
    <property type="project" value="InterPro"/>
</dbReference>
<keyword evidence="3" id="KW-0805">Transcription regulation</keyword>
<reference evidence="7 8" key="1">
    <citation type="submission" date="2019-11" db="EMBL/GenBank/DDBJ databases">
        <title>Comparative genomics of hydrocarbon-degrading Desulfosarcina strains.</title>
        <authorList>
            <person name="Watanabe M."/>
            <person name="Kojima H."/>
            <person name="Fukui M."/>
        </authorList>
    </citation>
    <scope>NUCLEOTIDE SEQUENCE [LARGE SCALE GENOMIC DNA]</scope>
    <source>
        <strain evidence="7 8">PL12</strain>
    </source>
</reference>
<dbReference type="EMBL" id="AP021874">
    <property type="protein sequence ID" value="BBO72462.1"/>
    <property type="molecule type" value="Genomic_DNA"/>
</dbReference>
<dbReference type="SUPFAM" id="SSF52540">
    <property type="entry name" value="P-loop containing nucleoside triphosphate hydrolases"/>
    <property type="match status" value="1"/>
</dbReference>
<name>A0A5K7YRM5_9BACT</name>
<feature type="domain" description="Sigma-54 factor interaction" evidence="6">
    <location>
        <begin position="200"/>
        <end position="429"/>
    </location>
</feature>
<gene>
    <name evidence="7" type="ORF">DSCA_63920</name>
</gene>
<dbReference type="InterPro" id="IPR025662">
    <property type="entry name" value="Sigma_54_int_dom_ATP-bd_1"/>
</dbReference>
<dbReference type="PANTHER" id="PTHR32071:SF57">
    <property type="entry name" value="C4-DICARBOXYLATE TRANSPORT TRANSCRIPTIONAL REGULATORY PROTEIN DCTD"/>
    <property type="match status" value="1"/>
</dbReference>
<dbReference type="Proteomes" id="UP000427906">
    <property type="component" value="Chromosome"/>
</dbReference>
<dbReference type="InterPro" id="IPR009057">
    <property type="entry name" value="Homeodomain-like_sf"/>
</dbReference>
<dbReference type="InterPro" id="IPR025944">
    <property type="entry name" value="Sigma_54_int_dom_CS"/>
</dbReference>
<dbReference type="InterPro" id="IPR003018">
    <property type="entry name" value="GAF"/>
</dbReference>
<dbReference type="InterPro" id="IPR027417">
    <property type="entry name" value="P-loop_NTPase"/>
</dbReference>
<keyword evidence="5" id="KW-0804">Transcription</keyword>
<dbReference type="SUPFAM" id="SSF46689">
    <property type="entry name" value="Homeodomain-like"/>
    <property type="match status" value="1"/>
</dbReference>
<keyword evidence="2" id="KW-0067">ATP-binding</keyword>
<evidence type="ECO:0000256" key="3">
    <source>
        <dbReference type="ARBA" id="ARBA00023015"/>
    </source>
</evidence>
<dbReference type="Pfam" id="PF02954">
    <property type="entry name" value="HTH_8"/>
    <property type="match status" value="1"/>
</dbReference>
<dbReference type="InterPro" id="IPR003593">
    <property type="entry name" value="AAA+_ATPase"/>
</dbReference>
<dbReference type="InterPro" id="IPR058031">
    <property type="entry name" value="AAA_lid_NorR"/>
</dbReference>
<dbReference type="PROSITE" id="PS50045">
    <property type="entry name" value="SIGMA54_INTERACT_4"/>
    <property type="match status" value="1"/>
</dbReference>
<evidence type="ECO:0000259" key="6">
    <source>
        <dbReference type="PROSITE" id="PS50045"/>
    </source>
</evidence>
<accession>A0A5K7YRM5</accession>
<dbReference type="Gene3D" id="1.10.10.60">
    <property type="entry name" value="Homeodomain-like"/>
    <property type="match status" value="1"/>
</dbReference>
<keyword evidence="1" id="KW-0547">Nucleotide-binding</keyword>
<protein>
    <recommendedName>
        <fullName evidence="6">Sigma-54 factor interaction domain-containing protein</fullName>
    </recommendedName>
</protein>
<dbReference type="Pfam" id="PF00158">
    <property type="entry name" value="Sigma54_activat"/>
    <property type="match status" value="1"/>
</dbReference>
<dbReference type="Gene3D" id="3.30.450.40">
    <property type="match status" value="1"/>
</dbReference>
<evidence type="ECO:0000256" key="4">
    <source>
        <dbReference type="ARBA" id="ARBA00023125"/>
    </source>
</evidence>
<evidence type="ECO:0000256" key="2">
    <source>
        <dbReference type="ARBA" id="ARBA00022840"/>
    </source>
</evidence>
<dbReference type="Pfam" id="PF13185">
    <property type="entry name" value="GAF_2"/>
    <property type="match status" value="1"/>
</dbReference>
<evidence type="ECO:0000313" key="8">
    <source>
        <dbReference type="Proteomes" id="UP000427906"/>
    </source>
</evidence>
<dbReference type="FunFam" id="3.40.50.300:FF:000006">
    <property type="entry name" value="DNA-binding transcriptional regulator NtrC"/>
    <property type="match status" value="1"/>
</dbReference>
<dbReference type="KEGG" id="dalk:DSCA_63920"/>
<dbReference type="GO" id="GO:0043565">
    <property type="term" value="F:sequence-specific DNA binding"/>
    <property type="evidence" value="ECO:0007669"/>
    <property type="project" value="InterPro"/>
</dbReference>
<sequence length="512" mass="57309">MHWNPETRYKLLLKINNAAIEHTTRETLFKAVATELSKHFDYDRLSINLYNAKTQSIRYFAAADGILLNGGPGQERRPIAKGAIVQMVVQSGQPVIIDDLTRYTDHSSIGAMVEAKLTSTMAFPLTLRGKILGTIHFSFKKKPRHISELTAVLAEVSNQIAIAVDNMRQYTQLKRINADLIREKRYLLSHSNQPYQQDSFIYESACMVEIIGIVERVADTDATVLLTGETGTGKDYLARFIHNLSPRKENLFVKTNCHALTPSLFESELFGHAKGAFTGALSDRAGRFELAQAGTVFLDEIGELPVSLQAKLLHVLEDRRFERVGDSRPRDIDFRIISATNCDLAEKIDEGRFRKDLYYRLNTISIRVPPLRERIEDIPILLNKLTIDEAQRVNRSAPRFTGGAIEVLSAYQWPGNIRELKNFVKRMIIMRPGEAISAGIIRKELPVQAAAETPSCEFQNLAEAERCHIERALASCKGAVGGPTGAAKLLGIPRSTLQYRLKKYGLVPSAYA</sequence>
<evidence type="ECO:0000256" key="5">
    <source>
        <dbReference type="ARBA" id="ARBA00023163"/>
    </source>
</evidence>
<proteinExistence type="predicted"/>
<dbReference type="PROSITE" id="PS00675">
    <property type="entry name" value="SIGMA54_INTERACT_1"/>
    <property type="match status" value="1"/>
</dbReference>
<dbReference type="SMART" id="SM00065">
    <property type="entry name" value="GAF"/>
    <property type="match status" value="1"/>
</dbReference>
<dbReference type="PROSITE" id="PS00688">
    <property type="entry name" value="SIGMA54_INTERACT_3"/>
    <property type="match status" value="1"/>
</dbReference>
<organism evidence="7 8">
    <name type="scientific">Desulfosarcina alkanivorans</name>
    <dbReference type="NCBI Taxonomy" id="571177"/>
    <lineage>
        <taxon>Bacteria</taxon>
        <taxon>Pseudomonadati</taxon>
        <taxon>Thermodesulfobacteriota</taxon>
        <taxon>Desulfobacteria</taxon>
        <taxon>Desulfobacterales</taxon>
        <taxon>Desulfosarcinaceae</taxon>
        <taxon>Desulfosarcina</taxon>
    </lineage>
</organism>
<dbReference type="CDD" id="cd00009">
    <property type="entry name" value="AAA"/>
    <property type="match status" value="1"/>
</dbReference>
<dbReference type="Gene3D" id="3.40.50.300">
    <property type="entry name" value="P-loop containing nucleotide triphosphate hydrolases"/>
    <property type="match status" value="1"/>
</dbReference>